<evidence type="ECO:0000313" key="2">
    <source>
        <dbReference type="Proteomes" id="UP001152795"/>
    </source>
</evidence>
<proteinExistence type="predicted"/>
<dbReference type="SUPFAM" id="SSF54160">
    <property type="entry name" value="Chromo domain-like"/>
    <property type="match status" value="1"/>
</dbReference>
<organism evidence="1 2">
    <name type="scientific">Paramuricea clavata</name>
    <name type="common">Red gorgonian</name>
    <name type="synonym">Violescent sea-whip</name>
    <dbReference type="NCBI Taxonomy" id="317549"/>
    <lineage>
        <taxon>Eukaryota</taxon>
        <taxon>Metazoa</taxon>
        <taxon>Cnidaria</taxon>
        <taxon>Anthozoa</taxon>
        <taxon>Octocorallia</taxon>
        <taxon>Malacalcyonacea</taxon>
        <taxon>Plexauridae</taxon>
        <taxon>Paramuricea</taxon>
    </lineage>
</organism>
<protein>
    <submittedName>
        <fullName evidence="1">Uncharacterized transposon-derived</fullName>
    </submittedName>
</protein>
<dbReference type="OrthoDB" id="2403749at2759"/>
<dbReference type="PROSITE" id="PS50013">
    <property type="entry name" value="CHROMO_2"/>
    <property type="match status" value="1"/>
</dbReference>
<accession>A0A7D9EE80</accession>
<dbReference type="Gene3D" id="3.30.420.10">
    <property type="entry name" value="Ribonuclease H-like superfamily/Ribonuclease H"/>
    <property type="match status" value="1"/>
</dbReference>
<reference evidence="1" key="1">
    <citation type="submission" date="2020-04" db="EMBL/GenBank/DDBJ databases">
        <authorList>
            <person name="Alioto T."/>
            <person name="Alioto T."/>
            <person name="Gomez Garrido J."/>
        </authorList>
    </citation>
    <scope>NUCLEOTIDE SEQUENCE</scope>
    <source>
        <strain evidence="1">A484AB</strain>
    </source>
</reference>
<evidence type="ECO:0000313" key="1">
    <source>
        <dbReference type="EMBL" id="CAB4006268.1"/>
    </source>
</evidence>
<keyword evidence="2" id="KW-1185">Reference proteome</keyword>
<dbReference type="GO" id="GO:0003676">
    <property type="term" value="F:nucleic acid binding"/>
    <property type="evidence" value="ECO:0007669"/>
    <property type="project" value="InterPro"/>
</dbReference>
<gene>
    <name evidence="1" type="ORF">PACLA_8A066962</name>
</gene>
<dbReference type="PANTHER" id="PTHR46585:SF1">
    <property type="entry name" value="CHROMO DOMAIN-CONTAINING PROTEIN"/>
    <property type="match status" value="1"/>
</dbReference>
<dbReference type="EMBL" id="CACRXK020005461">
    <property type="protein sequence ID" value="CAB4006268.1"/>
    <property type="molecule type" value="Genomic_DNA"/>
</dbReference>
<dbReference type="Proteomes" id="UP001152795">
    <property type="component" value="Unassembled WGS sequence"/>
</dbReference>
<dbReference type="InterPro" id="IPR001584">
    <property type="entry name" value="Integrase_cat-core"/>
</dbReference>
<dbReference type="InterPro" id="IPR012337">
    <property type="entry name" value="RNaseH-like_sf"/>
</dbReference>
<dbReference type="GO" id="GO:0015074">
    <property type="term" value="P:DNA integration"/>
    <property type="evidence" value="ECO:0007669"/>
    <property type="project" value="InterPro"/>
</dbReference>
<dbReference type="InterPro" id="IPR016197">
    <property type="entry name" value="Chromo-like_dom_sf"/>
</dbReference>
<dbReference type="Gene3D" id="2.40.50.40">
    <property type="match status" value="1"/>
</dbReference>
<dbReference type="Pfam" id="PF00665">
    <property type="entry name" value="rve"/>
    <property type="match status" value="1"/>
</dbReference>
<dbReference type="CDD" id="cd00024">
    <property type="entry name" value="CD_CSD"/>
    <property type="match status" value="1"/>
</dbReference>
<dbReference type="AlphaFoldDB" id="A0A7D9EE80"/>
<dbReference type="Pfam" id="PF00385">
    <property type="entry name" value="Chromo"/>
    <property type="match status" value="1"/>
</dbReference>
<dbReference type="PROSITE" id="PS50994">
    <property type="entry name" value="INTEGRASE"/>
    <property type="match status" value="1"/>
</dbReference>
<dbReference type="SUPFAM" id="SSF53098">
    <property type="entry name" value="Ribonuclease H-like"/>
    <property type="match status" value="1"/>
</dbReference>
<sequence>MDDDIMKEQGLRDIYYNPKTGFQTPEKLYLRAVSDGLKVTRNQVNKWINEQDTYTRYRQVFRKHKFRQTYVQTLGEQLQMDLVDMTKYDDKNKGYRWILTSIEILSRYAFTVPVYRKNATSMKDAVSNILEQFNNRFGKYPKFAQFDQGTEFYNKDVKSLLNKHNIEFFSTYSDKKAAVVERFNRTLKALMWKYFYSASTYKWLDVLQDLTDNYNSSVNRSIKTTPDSVNESNWTEVWKTLFSHNLGKPSEPKFAVGESVRISKYKSVFTKGYEANFTEELFTVTEVYHGHPNTYTIEDSAGEAIIGRFYEQELYSAEGREPDFKIEKVLRRRTVKGKKMALIKWLGYDDKFNSWIPAGDIKSLT</sequence>
<name>A0A7D9EE80_PARCT</name>
<dbReference type="InterPro" id="IPR000953">
    <property type="entry name" value="Chromo/chromo_shadow_dom"/>
</dbReference>
<dbReference type="PANTHER" id="PTHR46585">
    <property type="entry name" value="INTEGRASE CORE DOMAIN CONTAINING PROTEIN"/>
    <property type="match status" value="1"/>
</dbReference>
<comment type="caution">
    <text evidence="1">The sequence shown here is derived from an EMBL/GenBank/DDBJ whole genome shotgun (WGS) entry which is preliminary data.</text>
</comment>
<dbReference type="InterPro" id="IPR036397">
    <property type="entry name" value="RNaseH_sf"/>
</dbReference>
<dbReference type="InterPro" id="IPR023780">
    <property type="entry name" value="Chromo_domain"/>
</dbReference>